<dbReference type="GeneID" id="301843622"/>
<protein>
    <submittedName>
        <fullName evidence="2">Methyltransferase family protein</fullName>
    </submittedName>
</protein>
<keyword evidence="2" id="KW-0808">Transferase</keyword>
<dbReference type="Gene3D" id="3.40.50.150">
    <property type="entry name" value="Vaccinia Virus protein VP39"/>
    <property type="match status" value="1"/>
</dbReference>
<keyword evidence="3" id="KW-1185">Reference proteome</keyword>
<organism evidence="2 3">
    <name type="scientific">Amycolatopsis thermoflava</name>
    <dbReference type="NCBI Taxonomy" id="84480"/>
    <lineage>
        <taxon>Bacteria</taxon>
        <taxon>Bacillati</taxon>
        <taxon>Actinomycetota</taxon>
        <taxon>Actinomycetes</taxon>
        <taxon>Pseudonocardiales</taxon>
        <taxon>Pseudonocardiaceae</taxon>
        <taxon>Amycolatopsis</taxon>
        <taxon>Amycolatopsis methanolica group</taxon>
    </lineage>
</organism>
<dbReference type="GO" id="GO:0032259">
    <property type="term" value="P:methylation"/>
    <property type="evidence" value="ECO:0007669"/>
    <property type="project" value="UniProtKB-KW"/>
</dbReference>
<evidence type="ECO:0000313" key="3">
    <source>
        <dbReference type="Proteomes" id="UP000274843"/>
    </source>
</evidence>
<comment type="caution">
    <text evidence="2">The sequence shown here is derived from an EMBL/GenBank/DDBJ whole genome shotgun (WGS) entry which is preliminary data.</text>
</comment>
<dbReference type="AlphaFoldDB" id="A0A3N2GV62"/>
<dbReference type="InterPro" id="IPR013216">
    <property type="entry name" value="Methyltransf_11"/>
</dbReference>
<evidence type="ECO:0000259" key="1">
    <source>
        <dbReference type="Pfam" id="PF08241"/>
    </source>
</evidence>
<proteinExistence type="predicted"/>
<feature type="domain" description="Methyltransferase type 11" evidence="1">
    <location>
        <begin position="38"/>
        <end position="116"/>
    </location>
</feature>
<dbReference type="Pfam" id="PF08241">
    <property type="entry name" value="Methyltransf_11"/>
    <property type="match status" value="1"/>
</dbReference>
<dbReference type="InterPro" id="IPR029063">
    <property type="entry name" value="SAM-dependent_MTases_sf"/>
</dbReference>
<keyword evidence="2" id="KW-0489">Methyltransferase</keyword>
<evidence type="ECO:0000313" key="2">
    <source>
        <dbReference type="EMBL" id="ROS39895.1"/>
    </source>
</evidence>
<dbReference type="EMBL" id="RKHY01000001">
    <property type="protein sequence ID" value="ROS39895.1"/>
    <property type="molecule type" value="Genomic_DNA"/>
</dbReference>
<accession>A0A3N2GV62</accession>
<dbReference type="Proteomes" id="UP000274843">
    <property type="component" value="Unassembled WGS sequence"/>
</dbReference>
<dbReference type="GO" id="GO:0008757">
    <property type="term" value="F:S-adenosylmethionine-dependent methyltransferase activity"/>
    <property type="evidence" value="ECO:0007669"/>
    <property type="project" value="InterPro"/>
</dbReference>
<dbReference type="SUPFAM" id="SSF53335">
    <property type="entry name" value="S-adenosyl-L-methionine-dependent methyltransferases"/>
    <property type="match status" value="1"/>
</dbReference>
<reference evidence="2 3" key="1">
    <citation type="submission" date="2018-11" db="EMBL/GenBank/DDBJ databases">
        <title>Sequencing the genomes of 1000 actinobacteria strains.</title>
        <authorList>
            <person name="Klenk H.-P."/>
        </authorList>
    </citation>
    <scope>NUCLEOTIDE SEQUENCE [LARGE SCALE GENOMIC DNA]</scope>
    <source>
        <strain evidence="2 3">DSM 44348</strain>
    </source>
</reference>
<sequence length="252" mass="27659">MADPYRSFGRGYSAVRQPDPRIARQVHAALGPAATVLNVGAGAGSYEPDGRGVLAVEPSATMLRQRPPGSAPAVCAVAEHLPCVDDRFDAALAVLTVHHWRDPAAGLAELRRVSRRQVVFTWDVEVMARYWLVREYLPEIAERERGLANLDAVVRGLSGPDRRVVVQPVPVPWDCTDGFLAAYWRRPHSYLDDDVRAGMSGVAALPSDVVRPAVRRLAEDLGSGAWQRRHRDLLDRDSLDVGYRLVIGTAIS</sequence>
<dbReference type="RefSeq" id="WP_123683715.1">
    <property type="nucleotide sequence ID" value="NZ_JBHXPN010000002.1"/>
</dbReference>
<gene>
    <name evidence="2" type="ORF">EDD35_2211</name>
</gene>
<name>A0A3N2GV62_9PSEU</name>